<accession>A0A812QWY9</accession>
<dbReference type="EMBL" id="CAJNDS010002277">
    <property type="protein sequence ID" value="CAE7407492.1"/>
    <property type="molecule type" value="Genomic_DNA"/>
</dbReference>
<evidence type="ECO:0000313" key="3">
    <source>
        <dbReference type="EMBL" id="CAE7407492.1"/>
    </source>
</evidence>
<reference evidence="3" key="1">
    <citation type="submission" date="2021-02" db="EMBL/GenBank/DDBJ databases">
        <authorList>
            <person name="Dougan E. K."/>
            <person name="Rhodes N."/>
            <person name="Thang M."/>
            <person name="Chan C."/>
        </authorList>
    </citation>
    <scope>NUCLEOTIDE SEQUENCE</scope>
</reference>
<dbReference type="OrthoDB" id="417695at2759"/>
<keyword evidence="4" id="KW-1185">Reference proteome</keyword>
<name>A0A812QWY9_9DINO</name>
<evidence type="ECO:0000256" key="1">
    <source>
        <dbReference type="SAM" id="MobiDB-lite"/>
    </source>
</evidence>
<proteinExistence type="predicted"/>
<feature type="chain" id="PRO_5032897305" evidence="2">
    <location>
        <begin position="25"/>
        <end position="615"/>
    </location>
</feature>
<gene>
    <name evidence="3" type="ORF">SNAT2548_LOCUS22168</name>
</gene>
<feature type="region of interest" description="Disordered" evidence="1">
    <location>
        <begin position="384"/>
        <end position="412"/>
    </location>
</feature>
<sequence>MKLRFMKLGFLGLLGSLWLCPCLAYKVRQRRELPASQIQTVQELTVALPLLIINMTNCTGLIRDGSLATNVSFHASDYQHDLPFVMDCAAGFYAVLGDFMAAASEGPSPCVPEDLRTYMACIVAASCIVQAAVPAHVSMEVYAMILEQVTRFEEITWPLLRDALLHEEGGNSLAVDALLPEAYICDGSEHDHAFLQFDAKTSRETSLRQLTSMVGTEHAATMSMALDLKAAAAASHQIMNSHAVNASLDETIDKLQQAWHPVCQKLGCDHTNFWDIYLQHHKHALALLETKHAGLLRSDIKLRFHLEQRVQRFMADTQDYSFIEKYARHGQEHHSSHQVFHAYHDSARASMLEFAKSVVGSLSYERAKRLVNLHKLADIEKEAARKERSAERSASSHASGRPSEDEAEEANEKMQLSLLEEVEDEGEGAEAFWDRRRRRRRRRRIFEAVVKVVVQVVETVVEAVTAALACAGQGGNFVSTGYTRSLNGNVAWSIGLAGGSSDIMKDILNGQGPLGWISLGAGFSVGSTTDVWWAGAGFGGSIGCNARYGWRGKSRGSCTMDLTVSTLACGNVPTSSSACPFGRNFAGMTCSSSGGYFVSIMCCSFDLTNGGNTCR</sequence>
<organism evidence="3 4">
    <name type="scientific">Symbiodinium natans</name>
    <dbReference type="NCBI Taxonomy" id="878477"/>
    <lineage>
        <taxon>Eukaryota</taxon>
        <taxon>Sar</taxon>
        <taxon>Alveolata</taxon>
        <taxon>Dinophyceae</taxon>
        <taxon>Suessiales</taxon>
        <taxon>Symbiodiniaceae</taxon>
        <taxon>Symbiodinium</taxon>
    </lineage>
</organism>
<keyword evidence="2" id="KW-0732">Signal</keyword>
<protein>
    <submittedName>
        <fullName evidence="3">Uncharacterized protein</fullName>
    </submittedName>
</protein>
<evidence type="ECO:0000313" key="4">
    <source>
        <dbReference type="Proteomes" id="UP000604046"/>
    </source>
</evidence>
<comment type="caution">
    <text evidence="3">The sequence shown here is derived from an EMBL/GenBank/DDBJ whole genome shotgun (WGS) entry which is preliminary data.</text>
</comment>
<dbReference type="AlphaFoldDB" id="A0A812QWY9"/>
<evidence type="ECO:0000256" key="2">
    <source>
        <dbReference type="SAM" id="SignalP"/>
    </source>
</evidence>
<feature type="signal peptide" evidence="2">
    <location>
        <begin position="1"/>
        <end position="24"/>
    </location>
</feature>
<dbReference type="Proteomes" id="UP000604046">
    <property type="component" value="Unassembled WGS sequence"/>
</dbReference>